<reference evidence="2" key="1">
    <citation type="submission" date="2020-03" db="EMBL/GenBank/DDBJ databases">
        <title>Complete genome sequence of sulfur-oxidizing bacterium skT11.</title>
        <authorList>
            <person name="Kanda M."/>
            <person name="Kojima H."/>
            <person name="Fukui M."/>
        </authorList>
    </citation>
    <scope>NUCLEOTIDE SEQUENCE [LARGE SCALE GENOMIC DNA]</scope>
    <source>
        <strain evidence="2">skT11</strain>
    </source>
</reference>
<dbReference type="KEGG" id="slac:SKTS_30650"/>
<keyword evidence="2" id="KW-1185">Reference proteome</keyword>
<dbReference type="RefSeq" id="WP_173067117.1">
    <property type="nucleotide sequence ID" value="NZ_AP022853.1"/>
</dbReference>
<evidence type="ECO:0000313" key="1">
    <source>
        <dbReference type="EMBL" id="BCB28179.1"/>
    </source>
</evidence>
<gene>
    <name evidence="1" type="ORF">SKTS_30650</name>
</gene>
<protein>
    <recommendedName>
        <fullName evidence="3">HDOD domain-containing protein</fullName>
    </recommendedName>
</protein>
<evidence type="ECO:0008006" key="3">
    <source>
        <dbReference type="Google" id="ProtNLM"/>
    </source>
</evidence>
<sequence length="89" mass="9596">MNANPIDTLGKKLGDTALTLLIRLYPDVRIATTEQLDAACAAMRVKSRSVVDELLDDARDAPGVAHIAFQTAALTLAHEGIRVLQDARK</sequence>
<organism evidence="1 2">
    <name type="scientific">Sulfurimicrobium lacus</name>
    <dbReference type="NCBI Taxonomy" id="2715678"/>
    <lineage>
        <taxon>Bacteria</taxon>
        <taxon>Pseudomonadati</taxon>
        <taxon>Pseudomonadota</taxon>
        <taxon>Betaproteobacteria</taxon>
        <taxon>Nitrosomonadales</taxon>
        <taxon>Sulfuricellaceae</taxon>
        <taxon>Sulfurimicrobium</taxon>
    </lineage>
</organism>
<accession>A0A6F8VHI9</accession>
<proteinExistence type="predicted"/>
<dbReference type="Proteomes" id="UP000502260">
    <property type="component" value="Chromosome"/>
</dbReference>
<evidence type="ECO:0000313" key="2">
    <source>
        <dbReference type="Proteomes" id="UP000502260"/>
    </source>
</evidence>
<name>A0A6F8VHI9_9PROT</name>
<dbReference type="AlphaFoldDB" id="A0A6F8VHI9"/>
<dbReference type="EMBL" id="AP022853">
    <property type="protein sequence ID" value="BCB28179.1"/>
    <property type="molecule type" value="Genomic_DNA"/>
</dbReference>